<dbReference type="SUPFAM" id="SSF47473">
    <property type="entry name" value="EF-hand"/>
    <property type="match status" value="1"/>
</dbReference>
<evidence type="ECO:0000256" key="1">
    <source>
        <dbReference type="ARBA" id="ARBA00022837"/>
    </source>
</evidence>
<keyword evidence="1" id="KW-0106">Calcium</keyword>
<dbReference type="PROSITE" id="PS50222">
    <property type="entry name" value="EF_HAND_2"/>
    <property type="match status" value="1"/>
</dbReference>
<dbReference type="RefSeq" id="XP_044325230.1">
    <property type="nucleotide sequence ID" value="XM_044469295.1"/>
</dbReference>
<dbReference type="InterPro" id="IPR011992">
    <property type="entry name" value="EF-hand-dom_pair"/>
</dbReference>
<feature type="region of interest" description="Disordered" evidence="2">
    <location>
        <begin position="119"/>
        <end position="199"/>
    </location>
</feature>
<keyword evidence="5" id="KW-1185">Reference proteome</keyword>
<dbReference type="InterPro" id="IPR018247">
    <property type="entry name" value="EF_Hand_1_Ca_BS"/>
</dbReference>
<dbReference type="STRING" id="4565.A0A3B6C9K2"/>
<feature type="domain" description="EF-hand" evidence="3">
    <location>
        <begin position="321"/>
        <end position="356"/>
    </location>
</feature>
<feature type="region of interest" description="Disordered" evidence="2">
    <location>
        <begin position="29"/>
        <end position="51"/>
    </location>
</feature>
<accession>A0A3B6C9K2</accession>
<gene>
    <name evidence="4" type="primary">LOC123046018</name>
</gene>
<dbReference type="Gramene" id="TraesCS2B03G0988800.1">
    <property type="protein sequence ID" value="TraesCS2B03G0988800.1.CDS"/>
    <property type="gene ID" value="TraesCS2B03G0988800"/>
</dbReference>
<evidence type="ECO:0000259" key="3">
    <source>
        <dbReference type="PROSITE" id="PS50222"/>
    </source>
</evidence>
<dbReference type="Gramene" id="TraesWEE_scaffold_014355_01G000200.1">
    <property type="protein sequence ID" value="TraesWEE_scaffold_014355_01G000200.1"/>
    <property type="gene ID" value="TraesWEE_scaffold_014355_01G000200"/>
</dbReference>
<feature type="region of interest" description="Disordered" evidence="2">
    <location>
        <begin position="221"/>
        <end position="281"/>
    </location>
</feature>
<name>A0A3B6C9K2_WHEAT</name>
<feature type="compositionally biased region" description="Low complexity" evidence="2">
    <location>
        <begin position="221"/>
        <end position="247"/>
    </location>
</feature>
<dbReference type="GO" id="GO:0005509">
    <property type="term" value="F:calcium ion binding"/>
    <property type="evidence" value="ECO:0007669"/>
    <property type="project" value="InterPro"/>
</dbReference>
<dbReference type="Gramene" id="TraesRN2B0101025800.1">
    <property type="protein sequence ID" value="TraesRN2B0101025800.1"/>
    <property type="gene ID" value="TraesRN2B0101025800"/>
</dbReference>
<dbReference type="CDD" id="cd00051">
    <property type="entry name" value="EFh"/>
    <property type="match status" value="1"/>
</dbReference>
<sequence>MCSQKKKFEGHCTIRKACLSRARTAHLDNKTRPISTQQNPLKKSREETRGNFTVPLEREKKKKHGRCVAMAGEDQPLTEYEKQRLARIRENEARLQALGIRRLAASPLLNQPSSAAAAAAAGGAKRKQKKRSDDADEEYLPSDGGGGEEEEEEEGSSASDQDSEEEFKASSRSNQKGKAKKKMNLGSSSKSTVREEGAPFADFMDDDAALQQAIALSLAEPSKSSVTTTTEPSKSSVTTTTVAETSSRGAKGRKSTPCKNDNTTPVKDSAKNRKTKKQVRSRIQLSEDDVVAIFFSFDEAGKGYIAPWDLEKMANINDFIWTDFELSKMIHCFDSDKDGKISLEEFRTIVSRCNMLQEPEE</sequence>
<dbReference type="Gramene" id="TraesCLE_scaffold_076413_01G000200.1">
    <property type="protein sequence ID" value="TraesCLE_scaffold_076413_01G000200.1"/>
    <property type="gene ID" value="TraesCLE_scaffold_076413_01G000200"/>
</dbReference>
<dbReference type="InterPro" id="IPR003903">
    <property type="entry name" value="UIM_dom"/>
</dbReference>
<dbReference type="AlphaFoldDB" id="A0A3B6C9K2"/>
<organism evidence="4">
    <name type="scientific">Triticum aestivum</name>
    <name type="common">Wheat</name>
    <dbReference type="NCBI Taxonomy" id="4565"/>
    <lineage>
        <taxon>Eukaryota</taxon>
        <taxon>Viridiplantae</taxon>
        <taxon>Streptophyta</taxon>
        <taxon>Embryophyta</taxon>
        <taxon>Tracheophyta</taxon>
        <taxon>Spermatophyta</taxon>
        <taxon>Magnoliopsida</taxon>
        <taxon>Liliopsida</taxon>
        <taxon>Poales</taxon>
        <taxon>Poaceae</taxon>
        <taxon>BOP clade</taxon>
        <taxon>Pooideae</taxon>
        <taxon>Triticodae</taxon>
        <taxon>Triticeae</taxon>
        <taxon>Triticinae</taxon>
        <taxon>Triticum</taxon>
    </lineage>
</organism>
<dbReference type="Gramene" id="TraesCS2B02G385800.1">
    <property type="protein sequence ID" value="TraesCS2B02G385800.1"/>
    <property type="gene ID" value="TraesCS2B02G385800"/>
</dbReference>
<dbReference type="EnsemblPlants" id="TraesCS2B02G385800.1">
    <property type="protein sequence ID" value="TraesCS2B02G385800.1"/>
    <property type="gene ID" value="TraesCS2B02G385800"/>
</dbReference>
<dbReference type="GeneID" id="123046018"/>
<evidence type="ECO:0000313" key="4">
    <source>
        <dbReference type="EnsemblPlants" id="TraesCS2B02G385800.1"/>
    </source>
</evidence>
<feature type="compositionally biased region" description="Acidic residues" evidence="2">
    <location>
        <begin position="134"/>
        <end position="165"/>
    </location>
</feature>
<dbReference type="Proteomes" id="UP000019116">
    <property type="component" value="Chromosome 2B"/>
</dbReference>
<evidence type="ECO:0000256" key="2">
    <source>
        <dbReference type="SAM" id="MobiDB-lite"/>
    </source>
</evidence>
<dbReference type="Gramene" id="TraesCAD_scaffold_018353_01G000200.1">
    <property type="protein sequence ID" value="TraesCAD_scaffold_018353_01G000200.1"/>
    <property type="gene ID" value="TraesCAD_scaffold_018353_01G000200"/>
</dbReference>
<dbReference type="Pfam" id="PF13499">
    <property type="entry name" value="EF-hand_7"/>
    <property type="match status" value="1"/>
</dbReference>
<feature type="compositionally biased region" description="Polar residues" evidence="2">
    <location>
        <begin position="32"/>
        <end position="41"/>
    </location>
</feature>
<feature type="compositionally biased region" description="Polar residues" evidence="2">
    <location>
        <begin position="257"/>
        <end position="266"/>
    </location>
</feature>
<protein>
    <recommendedName>
        <fullName evidence="3">EF-hand domain-containing protein</fullName>
    </recommendedName>
</protein>
<dbReference type="Gramene" id="TraesROB_scaffold_120021_01G000200.1">
    <property type="protein sequence ID" value="TraesROB_scaffold_120021_01G000200.1"/>
    <property type="gene ID" value="TraesROB_scaffold_120021_01G000200"/>
</dbReference>
<dbReference type="OMA" id="CKMMEAS"/>
<dbReference type="SMR" id="A0A3B6C9K2"/>
<reference evidence="4" key="2">
    <citation type="submission" date="2018-10" db="UniProtKB">
        <authorList>
            <consortium name="EnsemblPlants"/>
        </authorList>
    </citation>
    <scope>IDENTIFICATION</scope>
</reference>
<dbReference type="SMART" id="SM00054">
    <property type="entry name" value="EFh"/>
    <property type="match status" value="1"/>
</dbReference>
<dbReference type="PROSITE" id="PS50330">
    <property type="entry name" value="UIM"/>
    <property type="match status" value="1"/>
</dbReference>
<dbReference type="InterPro" id="IPR002048">
    <property type="entry name" value="EF_hand_dom"/>
</dbReference>
<proteinExistence type="predicted"/>
<dbReference type="Gene3D" id="1.10.238.10">
    <property type="entry name" value="EF-hand"/>
    <property type="match status" value="1"/>
</dbReference>
<dbReference type="RefSeq" id="XP_044325229.1">
    <property type="nucleotide sequence ID" value="XM_044469294.1"/>
</dbReference>
<evidence type="ECO:0000313" key="5">
    <source>
        <dbReference type="Proteomes" id="UP000019116"/>
    </source>
</evidence>
<reference evidence="4" key="1">
    <citation type="submission" date="2018-08" db="EMBL/GenBank/DDBJ databases">
        <authorList>
            <person name="Rossello M."/>
        </authorList>
    </citation>
    <scope>NUCLEOTIDE SEQUENCE [LARGE SCALE GENOMIC DNA]</scope>
    <source>
        <strain evidence="4">cv. Chinese Spring</strain>
    </source>
</reference>
<dbReference type="OrthoDB" id="293868at2759"/>
<dbReference type="PROSITE" id="PS00018">
    <property type="entry name" value="EF_HAND_1"/>
    <property type="match status" value="1"/>
</dbReference>